<evidence type="ECO:0000313" key="3">
    <source>
        <dbReference type="EMBL" id="KAA1084294.1"/>
    </source>
</evidence>
<evidence type="ECO:0000313" key="6">
    <source>
        <dbReference type="Proteomes" id="UP000325313"/>
    </source>
</evidence>
<dbReference type="Proteomes" id="UP000325313">
    <property type="component" value="Unassembled WGS sequence"/>
</dbReference>
<sequence>MEALSGPKPPSRVGSGHTGGSPKAALQGLTLSQLINQPPPFAAMVQLVAITKATTEGIVVMAL</sequence>
<gene>
    <name evidence="2" type="ORF">PGT21_000663</name>
    <name evidence="3" type="ORF">PGT21_023579</name>
    <name evidence="4" type="ORF">PGTUg99_018811</name>
</gene>
<proteinExistence type="predicted"/>
<dbReference type="EMBL" id="VDEP01000376">
    <property type="protein sequence ID" value="KAA1092315.1"/>
    <property type="molecule type" value="Genomic_DNA"/>
</dbReference>
<organism evidence="3 5">
    <name type="scientific">Puccinia graminis f. sp. tritici</name>
    <dbReference type="NCBI Taxonomy" id="56615"/>
    <lineage>
        <taxon>Eukaryota</taxon>
        <taxon>Fungi</taxon>
        <taxon>Dikarya</taxon>
        <taxon>Basidiomycota</taxon>
        <taxon>Pucciniomycotina</taxon>
        <taxon>Pucciniomycetes</taxon>
        <taxon>Pucciniales</taxon>
        <taxon>Pucciniaceae</taxon>
        <taxon>Puccinia</taxon>
    </lineage>
</organism>
<dbReference type="AlphaFoldDB" id="A0A5B0N768"/>
<evidence type="ECO:0000313" key="5">
    <source>
        <dbReference type="Proteomes" id="UP000324748"/>
    </source>
</evidence>
<name>A0A5B0N768_PUCGR</name>
<accession>A0A5B0N768</accession>
<evidence type="ECO:0000313" key="4">
    <source>
        <dbReference type="EMBL" id="KAA1092315.1"/>
    </source>
</evidence>
<protein>
    <submittedName>
        <fullName evidence="3">Uncharacterized protein</fullName>
    </submittedName>
</protein>
<dbReference type="Proteomes" id="UP000324748">
    <property type="component" value="Unassembled WGS sequence"/>
</dbReference>
<evidence type="ECO:0000313" key="2">
    <source>
        <dbReference type="EMBL" id="KAA1063851.1"/>
    </source>
</evidence>
<comment type="caution">
    <text evidence="3">The sequence shown here is derived from an EMBL/GenBank/DDBJ whole genome shotgun (WGS) entry which is preliminary data.</text>
</comment>
<feature type="region of interest" description="Disordered" evidence="1">
    <location>
        <begin position="1"/>
        <end position="24"/>
    </location>
</feature>
<dbReference type="EMBL" id="VSWC01000206">
    <property type="protein sequence ID" value="KAA1063851.1"/>
    <property type="molecule type" value="Genomic_DNA"/>
</dbReference>
<evidence type="ECO:0000256" key="1">
    <source>
        <dbReference type="SAM" id="MobiDB-lite"/>
    </source>
</evidence>
<dbReference type="EMBL" id="VSWC01000118">
    <property type="protein sequence ID" value="KAA1084294.1"/>
    <property type="molecule type" value="Genomic_DNA"/>
</dbReference>
<reference evidence="5 6" key="1">
    <citation type="submission" date="2019-05" db="EMBL/GenBank/DDBJ databases">
        <title>Emergence of the Ug99 lineage of the wheat stem rust pathogen through somatic hybridization.</title>
        <authorList>
            <person name="Li F."/>
            <person name="Upadhyaya N.M."/>
            <person name="Sperschneider J."/>
            <person name="Matny O."/>
            <person name="Nguyen-Phuc H."/>
            <person name="Mago R."/>
            <person name="Raley C."/>
            <person name="Miller M.E."/>
            <person name="Silverstein K.A.T."/>
            <person name="Henningsen E."/>
            <person name="Hirsch C.D."/>
            <person name="Visser B."/>
            <person name="Pretorius Z.A."/>
            <person name="Steffenson B.J."/>
            <person name="Schwessinger B."/>
            <person name="Dodds P.N."/>
            <person name="Figueroa M."/>
        </authorList>
    </citation>
    <scope>NUCLEOTIDE SEQUENCE [LARGE SCALE GENOMIC DNA]</scope>
    <source>
        <strain evidence="3">21-0</strain>
        <strain evidence="4 6">Ug99</strain>
    </source>
</reference>
<keyword evidence="5" id="KW-1185">Reference proteome</keyword>